<feature type="domain" description="HAMP" evidence="13">
    <location>
        <begin position="297"/>
        <end position="349"/>
    </location>
</feature>
<organism evidence="14 15">
    <name type="scientific">Fodinisporobacter ferrooxydans</name>
    <dbReference type="NCBI Taxonomy" id="2901836"/>
    <lineage>
        <taxon>Bacteria</taxon>
        <taxon>Bacillati</taxon>
        <taxon>Bacillota</taxon>
        <taxon>Bacilli</taxon>
        <taxon>Bacillales</taxon>
        <taxon>Alicyclobacillaceae</taxon>
        <taxon>Fodinisporobacter</taxon>
    </lineage>
</organism>
<evidence type="ECO:0000313" key="14">
    <source>
        <dbReference type="EMBL" id="UOF89322.1"/>
    </source>
</evidence>
<accession>A0ABY4CFM2</accession>
<dbReference type="InterPro" id="IPR029151">
    <property type="entry name" value="Sensor-like_sf"/>
</dbReference>
<name>A0ABY4CFM2_9BACL</name>
<dbReference type="CDD" id="cd18773">
    <property type="entry name" value="PDC1_HK_sensor"/>
    <property type="match status" value="1"/>
</dbReference>
<dbReference type="CDD" id="cd11386">
    <property type="entry name" value="MCP_signal"/>
    <property type="match status" value="1"/>
</dbReference>
<dbReference type="InterPro" id="IPR004089">
    <property type="entry name" value="MCPsignal_dom"/>
</dbReference>
<keyword evidence="8 10" id="KW-0807">Transducer</keyword>
<evidence type="ECO:0000256" key="11">
    <source>
        <dbReference type="SAM" id="Phobius"/>
    </source>
</evidence>
<evidence type="ECO:0000256" key="7">
    <source>
        <dbReference type="ARBA" id="ARBA00023136"/>
    </source>
</evidence>
<evidence type="ECO:0000256" key="2">
    <source>
        <dbReference type="ARBA" id="ARBA00022475"/>
    </source>
</evidence>
<evidence type="ECO:0000256" key="10">
    <source>
        <dbReference type="PROSITE-ProRule" id="PRU00284"/>
    </source>
</evidence>
<dbReference type="SMART" id="SM00304">
    <property type="entry name" value="HAMP"/>
    <property type="match status" value="1"/>
</dbReference>
<dbReference type="CDD" id="cd12912">
    <property type="entry name" value="PDC2_MCP_like"/>
    <property type="match status" value="1"/>
</dbReference>
<protein>
    <submittedName>
        <fullName evidence="14">Methyl-accepting chemotaxis protein</fullName>
    </submittedName>
</protein>
<evidence type="ECO:0000256" key="8">
    <source>
        <dbReference type="ARBA" id="ARBA00023224"/>
    </source>
</evidence>
<proteinExistence type="inferred from homology"/>
<dbReference type="SUPFAM" id="SSF58104">
    <property type="entry name" value="Methyl-accepting chemotaxis protein (MCP) signaling domain"/>
    <property type="match status" value="1"/>
</dbReference>
<keyword evidence="15" id="KW-1185">Reference proteome</keyword>
<keyword evidence="5 11" id="KW-0812">Transmembrane</keyword>
<dbReference type="Proteomes" id="UP000830167">
    <property type="component" value="Chromosome"/>
</dbReference>
<dbReference type="InterPro" id="IPR033479">
    <property type="entry name" value="dCache_1"/>
</dbReference>
<feature type="domain" description="Methyl-accepting transducer" evidence="12">
    <location>
        <begin position="368"/>
        <end position="604"/>
    </location>
</feature>
<reference evidence="14" key="1">
    <citation type="submission" date="2021-12" db="EMBL/GenBank/DDBJ databases">
        <title>Alicyclobacillaceae gen. nov., sp. nov., isolated from chalcocite enrichment system.</title>
        <authorList>
            <person name="Jiang Z."/>
        </authorList>
    </citation>
    <scope>NUCLEOTIDE SEQUENCE</scope>
    <source>
        <strain evidence="14">MYW30-H2</strain>
    </source>
</reference>
<evidence type="ECO:0000256" key="5">
    <source>
        <dbReference type="ARBA" id="ARBA00022692"/>
    </source>
</evidence>
<keyword evidence="7 11" id="KW-0472">Membrane</keyword>
<feature type="transmembrane region" description="Helical" evidence="11">
    <location>
        <begin position="12"/>
        <end position="32"/>
    </location>
</feature>
<keyword evidence="6 11" id="KW-1133">Transmembrane helix</keyword>
<evidence type="ECO:0000256" key="3">
    <source>
        <dbReference type="ARBA" id="ARBA00022481"/>
    </source>
</evidence>
<dbReference type="Pfam" id="PF00015">
    <property type="entry name" value="MCPsignal"/>
    <property type="match status" value="1"/>
</dbReference>
<comment type="similarity">
    <text evidence="9">Belongs to the methyl-accepting chemotaxis (MCP) protein family.</text>
</comment>
<dbReference type="InterPro" id="IPR003660">
    <property type="entry name" value="HAMP_dom"/>
</dbReference>
<keyword evidence="3" id="KW-0488">Methylation</keyword>
<evidence type="ECO:0000256" key="6">
    <source>
        <dbReference type="ARBA" id="ARBA00022989"/>
    </source>
</evidence>
<sequence>MAMKGLTIKNRLIGSFAAILIIPSITIGYLSYSDAQTQIKQQLVRSADQNVGLLNSIITNTLKGKFQDLDRLSKLITQTDYQGNETSVAAQKLENYAAYQEDIKSAFVVTNTGDIITPSTQKLPGNFNPKTSTWYQEAMRQKGKVILSGPFVNPADKSLLVTIAKTTADDSGVIGMNFNLKNIADQTKNIKFGNQGYIVVYDENKKFLIHPTIAPGKKIPAYDDGLYRQKSGTVNYMFNGQPKMMIFDTNPLTGWKIAGNMSTSEITDLAYPILYKSFFVTMIALIIGGLLVYFIIRSILRPLKHMLGVSKKISQGDLTEKLEINSNDELSQLSLSFNTMSDSLRSIVSEIGMTVRHLASSSEELSASTEQTSRATEQIAASIQEVSAGSQQQAKDLEQASQTVSEMASGIQQISYSSETVSTTAAETSEATLEGNKAIHKAINQMNSIHTTVLDASQSIKELGDYAKNIDTIVEVITNISSQTNLLALNAAIEAARAGEHGRGFAVVADEVRKLAEQSQNSAKQISDYIATIQVGIKKAVESMDAGTKEVNSGIEVVNLAKNSFGKISTSVDEVFRQIQEVSATTEQMSAGAEEIVRVVDRIVEASETTSSATQTVSAATEEQLASMEEISSFASTLAKTAEELQSVINKFRV</sequence>
<comment type="subcellular location">
    <subcellularLocation>
        <location evidence="1">Cell membrane</location>
        <topology evidence="1">Multi-pass membrane protein</topology>
    </subcellularLocation>
</comment>
<dbReference type="PROSITE" id="PS50885">
    <property type="entry name" value="HAMP"/>
    <property type="match status" value="1"/>
</dbReference>
<feature type="transmembrane region" description="Helical" evidence="11">
    <location>
        <begin position="273"/>
        <end position="296"/>
    </location>
</feature>
<evidence type="ECO:0000259" key="13">
    <source>
        <dbReference type="PROSITE" id="PS50885"/>
    </source>
</evidence>
<dbReference type="Pfam" id="PF02743">
    <property type="entry name" value="dCache_1"/>
    <property type="match status" value="1"/>
</dbReference>
<dbReference type="EMBL" id="CP089291">
    <property type="protein sequence ID" value="UOF89322.1"/>
    <property type="molecule type" value="Genomic_DNA"/>
</dbReference>
<evidence type="ECO:0000313" key="15">
    <source>
        <dbReference type="Proteomes" id="UP000830167"/>
    </source>
</evidence>
<keyword evidence="2" id="KW-1003">Cell membrane</keyword>
<dbReference type="PANTHER" id="PTHR32089">
    <property type="entry name" value="METHYL-ACCEPTING CHEMOTAXIS PROTEIN MCPB"/>
    <property type="match status" value="1"/>
</dbReference>
<dbReference type="PRINTS" id="PR00260">
    <property type="entry name" value="CHEMTRNSDUCR"/>
</dbReference>
<dbReference type="PANTHER" id="PTHR32089:SF114">
    <property type="entry name" value="METHYL-ACCEPTING CHEMOTAXIS PROTEIN MCPB"/>
    <property type="match status" value="1"/>
</dbReference>
<dbReference type="Gene3D" id="3.30.450.20">
    <property type="entry name" value="PAS domain"/>
    <property type="match status" value="2"/>
</dbReference>
<dbReference type="Pfam" id="PF00672">
    <property type="entry name" value="HAMP"/>
    <property type="match status" value="1"/>
</dbReference>
<dbReference type="CDD" id="cd06225">
    <property type="entry name" value="HAMP"/>
    <property type="match status" value="1"/>
</dbReference>
<evidence type="ECO:0000256" key="4">
    <source>
        <dbReference type="ARBA" id="ARBA00022500"/>
    </source>
</evidence>
<dbReference type="PROSITE" id="PS50111">
    <property type="entry name" value="CHEMOTAXIS_TRANSDUC_2"/>
    <property type="match status" value="1"/>
</dbReference>
<gene>
    <name evidence="14" type="ORF">LSG31_15630</name>
</gene>
<dbReference type="SUPFAM" id="SSF103190">
    <property type="entry name" value="Sensory domain-like"/>
    <property type="match status" value="1"/>
</dbReference>
<evidence type="ECO:0000256" key="9">
    <source>
        <dbReference type="ARBA" id="ARBA00029447"/>
    </source>
</evidence>
<evidence type="ECO:0000259" key="12">
    <source>
        <dbReference type="PROSITE" id="PS50111"/>
    </source>
</evidence>
<dbReference type="Gene3D" id="6.10.340.10">
    <property type="match status" value="1"/>
</dbReference>
<dbReference type="RefSeq" id="WP_347436009.1">
    <property type="nucleotide sequence ID" value="NZ_CP089291.1"/>
</dbReference>
<evidence type="ECO:0000256" key="1">
    <source>
        <dbReference type="ARBA" id="ARBA00004651"/>
    </source>
</evidence>
<dbReference type="InterPro" id="IPR004090">
    <property type="entry name" value="Chemotax_Me-accpt_rcpt"/>
</dbReference>
<dbReference type="Gene3D" id="1.10.287.950">
    <property type="entry name" value="Methyl-accepting chemotaxis protein"/>
    <property type="match status" value="1"/>
</dbReference>
<dbReference type="SMART" id="SM00283">
    <property type="entry name" value="MA"/>
    <property type="match status" value="1"/>
</dbReference>
<keyword evidence="4" id="KW-0145">Chemotaxis</keyword>